<evidence type="ECO:0000256" key="1">
    <source>
        <dbReference type="ARBA" id="ARBA00007926"/>
    </source>
</evidence>
<evidence type="ECO:0000256" key="4">
    <source>
        <dbReference type="SAM" id="MobiDB-lite"/>
    </source>
</evidence>
<evidence type="ECO:0000313" key="6">
    <source>
        <dbReference type="EMBL" id="KAB8291804.1"/>
    </source>
</evidence>
<dbReference type="EMBL" id="VIGI01000014">
    <property type="protein sequence ID" value="KAB8291804.1"/>
    <property type="molecule type" value="Genomic_DNA"/>
</dbReference>
<comment type="similarity">
    <text evidence="1">Belongs to the eukaryotic ribosomal protein eL28 family.</text>
</comment>
<keyword evidence="3" id="KW-0687">Ribonucleoprotein</keyword>
<proteinExistence type="inferred from homology"/>
<protein>
    <recommendedName>
        <fullName evidence="5">Ribosomal eL28/Mak16 domain-containing protein</fullName>
    </recommendedName>
</protein>
<evidence type="ECO:0000259" key="5">
    <source>
        <dbReference type="Pfam" id="PF01778"/>
    </source>
</evidence>
<evidence type="ECO:0000256" key="2">
    <source>
        <dbReference type="ARBA" id="ARBA00022980"/>
    </source>
</evidence>
<dbReference type="GO" id="GO:0006412">
    <property type="term" value="P:translation"/>
    <property type="evidence" value="ECO:0007669"/>
    <property type="project" value="InterPro"/>
</dbReference>
<dbReference type="GO" id="GO:0005840">
    <property type="term" value="C:ribosome"/>
    <property type="evidence" value="ECO:0007669"/>
    <property type="project" value="UniProtKB-KW"/>
</dbReference>
<dbReference type="AlphaFoldDB" id="A0A5N6JV28"/>
<comment type="caution">
    <text evidence="6">The sequence shown here is derived from an EMBL/GenBank/DDBJ whole genome shotgun (WGS) entry which is preliminary data.</text>
</comment>
<gene>
    <name evidence="6" type="ORF">EYC80_006594</name>
</gene>
<sequence length="168" mass="18521">MRSPIFKSFSNNHNTRYLTTYRYNDNDNDNDTNKNPFNSNHFTMSQYVSADFIWEVTRSQNAFLYAGFVNDKAVGVVPAEKGVTLITKKTSASQKPAVALNKTTFSKSGRKTFAGVAKTVAKNGYRSDLRAEAVARSSAILQSQTPKKDAPAPKLRGSKAAKAAEKEE</sequence>
<feature type="region of interest" description="Disordered" evidence="4">
    <location>
        <begin position="137"/>
        <end position="168"/>
    </location>
</feature>
<feature type="domain" description="Ribosomal eL28/Mak16" evidence="5">
    <location>
        <begin position="65"/>
        <end position="143"/>
    </location>
</feature>
<dbReference type="Gene3D" id="3.30.390.110">
    <property type="match status" value="1"/>
</dbReference>
<dbReference type="GO" id="GO:0003735">
    <property type="term" value="F:structural constituent of ribosome"/>
    <property type="evidence" value="ECO:0007669"/>
    <property type="project" value="InterPro"/>
</dbReference>
<accession>A0A5N6JV28</accession>
<dbReference type="PANTHER" id="PTHR10544">
    <property type="entry name" value="60S RIBOSOMAL PROTEIN L28"/>
    <property type="match status" value="1"/>
</dbReference>
<name>A0A5N6JV28_MONLA</name>
<dbReference type="OrthoDB" id="338850at2759"/>
<evidence type="ECO:0000313" key="7">
    <source>
        <dbReference type="Proteomes" id="UP000326757"/>
    </source>
</evidence>
<dbReference type="Proteomes" id="UP000326757">
    <property type="component" value="Unassembled WGS sequence"/>
</dbReference>
<keyword evidence="2" id="KW-0689">Ribosomal protein</keyword>
<keyword evidence="7" id="KW-1185">Reference proteome</keyword>
<evidence type="ECO:0000256" key="3">
    <source>
        <dbReference type="ARBA" id="ARBA00023274"/>
    </source>
</evidence>
<reference evidence="6 7" key="1">
    <citation type="submission" date="2019-06" db="EMBL/GenBank/DDBJ databases">
        <title>Genome Sequence of the Brown Rot Fungal Pathogen Monilinia laxa.</title>
        <authorList>
            <person name="De Miccolis Angelini R.M."/>
            <person name="Landi L."/>
            <person name="Abate D."/>
            <person name="Pollastro S."/>
            <person name="Romanazzi G."/>
            <person name="Faretra F."/>
        </authorList>
    </citation>
    <scope>NUCLEOTIDE SEQUENCE [LARGE SCALE GENOMIC DNA]</scope>
    <source>
        <strain evidence="6 7">Mlax316</strain>
    </source>
</reference>
<dbReference type="Pfam" id="PF01778">
    <property type="entry name" value="Ribosomal_L28e"/>
    <property type="match status" value="1"/>
</dbReference>
<dbReference type="InterPro" id="IPR002672">
    <property type="entry name" value="Ribosomal_eL28"/>
</dbReference>
<dbReference type="GO" id="GO:1990904">
    <property type="term" value="C:ribonucleoprotein complex"/>
    <property type="evidence" value="ECO:0007669"/>
    <property type="project" value="UniProtKB-KW"/>
</dbReference>
<organism evidence="6 7">
    <name type="scientific">Monilinia laxa</name>
    <name type="common">Brown rot fungus</name>
    <name type="synonym">Sclerotinia laxa</name>
    <dbReference type="NCBI Taxonomy" id="61186"/>
    <lineage>
        <taxon>Eukaryota</taxon>
        <taxon>Fungi</taxon>
        <taxon>Dikarya</taxon>
        <taxon>Ascomycota</taxon>
        <taxon>Pezizomycotina</taxon>
        <taxon>Leotiomycetes</taxon>
        <taxon>Helotiales</taxon>
        <taxon>Sclerotiniaceae</taxon>
        <taxon>Monilinia</taxon>
    </lineage>
</organism>
<dbReference type="InterPro" id="IPR029004">
    <property type="entry name" value="Ribosomal_eL28/Mak16"/>
</dbReference>